<organism evidence="2 3">
    <name type="scientific">Pseudomonas agarici</name>
    <dbReference type="NCBI Taxonomy" id="46677"/>
    <lineage>
        <taxon>Bacteria</taxon>
        <taxon>Pseudomonadati</taxon>
        <taxon>Pseudomonadota</taxon>
        <taxon>Gammaproteobacteria</taxon>
        <taxon>Pseudomonadales</taxon>
        <taxon>Pseudomonadaceae</taxon>
        <taxon>Pseudomonas</taxon>
    </lineage>
</organism>
<dbReference type="InterPro" id="IPR013990">
    <property type="entry name" value="WHy-dom"/>
</dbReference>
<feature type="domain" description="Water stress and hypersensitive response" evidence="1">
    <location>
        <begin position="33"/>
        <end position="153"/>
    </location>
</feature>
<proteinExistence type="predicted"/>
<dbReference type="RefSeq" id="WP_026012967.1">
    <property type="nucleotide sequence ID" value="NZ_CP014135.1"/>
</dbReference>
<dbReference type="SUPFAM" id="SSF117070">
    <property type="entry name" value="LEA14-like"/>
    <property type="match status" value="1"/>
</dbReference>
<evidence type="ECO:0000313" key="3">
    <source>
        <dbReference type="Proteomes" id="UP000063229"/>
    </source>
</evidence>
<dbReference type="STRING" id="46677.AWM79_09705"/>
<dbReference type="PROSITE" id="PS51257">
    <property type="entry name" value="PROKAR_LIPOPROTEIN"/>
    <property type="match status" value="1"/>
</dbReference>
<dbReference type="EMBL" id="CP014135">
    <property type="protein sequence ID" value="AMB85556.1"/>
    <property type="molecule type" value="Genomic_DNA"/>
</dbReference>
<accession>A0A0X1T0F6</accession>
<protein>
    <recommendedName>
        <fullName evidence="1">Water stress and hypersensitive response domain-containing protein</fullName>
    </recommendedName>
</protein>
<evidence type="ECO:0000313" key="2">
    <source>
        <dbReference type="EMBL" id="AMB85556.1"/>
    </source>
</evidence>
<dbReference type="Pfam" id="PF03168">
    <property type="entry name" value="LEA_2"/>
    <property type="match status" value="1"/>
</dbReference>
<dbReference type="Proteomes" id="UP000063229">
    <property type="component" value="Chromosome"/>
</dbReference>
<dbReference type="AlphaFoldDB" id="A0A0X1T0F6"/>
<dbReference type="Gene3D" id="2.60.40.1820">
    <property type="match status" value="1"/>
</dbReference>
<evidence type="ECO:0000259" key="1">
    <source>
        <dbReference type="SMART" id="SM00769"/>
    </source>
</evidence>
<dbReference type="SMART" id="SM00769">
    <property type="entry name" value="WHy"/>
    <property type="match status" value="1"/>
</dbReference>
<keyword evidence="3" id="KW-1185">Reference proteome</keyword>
<gene>
    <name evidence="2" type="ORF">AWM79_09705</name>
</gene>
<sequence length="160" mass="18232">MYSRTLGSLGLVMLLALSGCASWLDAGPLDPEVHLVRVEPVKVKMLQQTFKLHLRVDNPNDNTLTVRGLRYRIYLDQWLLAEGESDEWLTVAPNSRAFFVVPVQTNLWQHLKPLAKRLKRQADQPIPYRLEGELKTGLFIGYDVHLVRKGEIIASDLISE</sequence>
<name>A0A0X1T0F6_PSEAA</name>
<dbReference type="InterPro" id="IPR004864">
    <property type="entry name" value="LEA_2"/>
</dbReference>
<dbReference type="GO" id="GO:0009269">
    <property type="term" value="P:response to desiccation"/>
    <property type="evidence" value="ECO:0007669"/>
    <property type="project" value="InterPro"/>
</dbReference>
<reference evidence="3" key="1">
    <citation type="submission" date="2016-01" db="EMBL/GenBank/DDBJ databases">
        <authorList>
            <person name="Storey N.H."/>
            <person name="Neuman B.W."/>
        </authorList>
    </citation>
    <scope>NUCLEOTIDE SEQUENCE [LARGE SCALE GENOMIC DNA]</scope>
    <source>
        <strain evidence="3">NCPPB 2472</strain>
    </source>
</reference>
<dbReference type="KEGG" id="pagb:AWM79_09705"/>